<sequence>MFNLALKCLINFSSDELRAKKIYVTCSPLRRQQLLSCIVGTIYSDADAEIKFLCTSLLINLTQIKEWLEELCDSTHAEIIFDKIVGNLMPSSTDLQLLLNLTLSSKMRRHICKNAKCLTTLLDSEGCMGDLSKRTSVIGVIKNCCFEDEFHADLCCNADSLFSKVLLRLCGPEDKLSFEDIQSLCPALRSVYGTEKAFREPDSIIKKTICEALLQLCSTPIGRSHLRSLGAYFVLRELHTFECMREKRLLSEIEEGFGSGRALQTVRSLIFIIEQVVDQLICLENERPTEYQSTSLRNIPVDKTTQRDLESAKKEFVSS</sequence>
<feature type="domain" description="Protein HGH1 N-terminal" evidence="3">
    <location>
        <begin position="97"/>
        <end position="205"/>
    </location>
</feature>
<dbReference type="Pfam" id="PF04064">
    <property type="entry name" value="DUF384"/>
    <property type="match status" value="1"/>
</dbReference>
<gene>
    <name evidence="5" type="primary">HGH1</name>
    <name evidence="5" type="ORF">TR99192</name>
</gene>
<evidence type="ECO:0000256" key="1">
    <source>
        <dbReference type="ARBA" id="ARBA00006712"/>
    </source>
</evidence>
<reference evidence="5" key="1">
    <citation type="submission" date="2016-01" db="EMBL/GenBank/DDBJ databases">
        <title>Reference transcriptome for the parasite Schistocephalus solidus: insights into the molecular evolution of parasitism.</title>
        <authorList>
            <person name="Hebert F.O."/>
            <person name="Grambauer S."/>
            <person name="Barber I."/>
            <person name="Landry C.R."/>
            <person name="Aubin-Horth N."/>
        </authorList>
    </citation>
    <scope>NUCLEOTIDE SEQUENCE</scope>
</reference>
<dbReference type="Pfam" id="PF04063">
    <property type="entry name" value="DUF383"/>
    <property type="match status" value="1"/>
</dbReference>
<evidence type="ECO:0000259" key="3">
    <source>
        <dbReference type="Pfam" id="PF04063"/>
    </source>
</evidence>
<dbReference type="InterPro" id="IPR007206">
    <property type="entry name" value="Protein_HGH1_C"/>
</dbReference>
<dbReference type="InterPro" id="IPR016024">
    <property type="entry name" value="ARM-type_fold"/>
</dbReference>
<evidence type="ECO:0000256" key="2">
    <source>
        <dbReference type="ARBA" id="ARBA00014076"/>
    </source>
</evidence>
<dbReference type="AlphaFoldDB" id="A0A0V0JB64"/>
<feature type="domain" description="Protein HGH1 C-terminal" evidence="4">
    <location>
        <begin position="212"/>
        <end position="242"/>
    </location>
</feature>
<dbReference type="InterPro" id="IPR039717">
    <property type="entry name" value="Hgh1"/>
</dbReference>
<accession>A0A0V0JB64</accession>
<proteinExistence type="inferred from homology"/>
<dbReference type="InterPro" id="IPR007205">
    <property type="entry name" value="Protein_HGH1_N"/>
</dbReference>
<dbReference type="InterPro" id="IPR011989">
    <property type="entry name" value="ARM-like"/>
</dbReference>
<dbReference type="Gene3D" id="1.25.10.10">
    <property type="entry name" value="Leucine-rich Repeat Variant"/>
    <property type="match status" value="1"/>
</dbReference>
<dbReference type="PANTHER" id="PTHR13387:SF9">
    <property type="entry name" value="PROTEIN HGH1 HOMOLOG"/>
    <property type="match status" value="1"/>
</dbReference>
<comment type="similarity">
    <text evidence="1">Belongs to the HGH1 family.</text>
</comment>
<protein>
    <recommendedName>
        <fullName evidence="2">Protein HGH1 homolog</fullName>
    </recommendedName>
</protein>
<dbReference type="SUPFAM" id="SSF48371">
    <property type="entry name" value="ARM repeat"/>
    <property type="match status" value="1"/>
</dbReference>
<dbReference type="PANTHER" id="PTHR13387">
    <property type="entry name" value="PROTEIN HGH1 HOMOLOG"/>
    <property type="match status" value="1"/>
</dbReference>
<evidence type="ECO:0000313" key="5">
    <source>
        <dbReference type="EMBL" id="JAP62993.1"/>
    </source>
</evidence>
<evidence type="ECO:0000259" key="4">
    <source>
        <dbReference type="Pfam" id="PF04064"/>
    </source>
</evidence>
<dbReference type="EMBL" id="GEEE01000232">
    <property type="protein sequence ID" value="JAP62993.1"/>
    <property type="molecule type" value="Transcribed_RNA"/>
</dbReference>
<organism evidence="5">
    <name type="scientific">Schistocephalus solidus</name>
    <name type="common">Tapeworm</name>
    <dbReference type="NCBI Taxonomy" id="70667"/>
    <lineage>
        <taxon>Eukaryota</taxon>
        <taxon>Metazoa</taxon>
        <taxon>Spiralia</taxon>
        <taxon>Lophotrochozoa</taxon>
        <taxon>Platyhelminthes</taxon>
        <taxon>Cestoda</taxon>
        <taxon>Eucestoda</taxon>
        <taxon>Diphyllobothriidea</taxon>
        <taxon>Diphyllobothriidae</taxon>
        <taxon>Schistocephalus</taxon>
    </lineage>
</organism>
<name>A0A0V0JB64_SCHSO</name>